<accession>A0A423XBR2</accession>
<keyword evidence="2" id="KW-1185">Reference proteome</keyword>
<comment type="caution">
    <text evidence="1">The sequence shown here is derived from an EMBL/GenBank/DDBJ whole genome shotgun (WGS) entry which is preliminary data.</text>
</comment>
<proteinExistence type="predicted"/>
<evidence type="ECO:0000313" key="2">
    <source>
        <dbReference type="Proteomes" id="UP000285146"/>
    </source>
</evidence>
<dbReference type="EMBL" id="LKEB01000019">
    <property type="protein sequence ID" value="ROW13432.1"/>
    <property type="molecule type" value="Genomic_DNA"/>
</dbReference>
<gene>
    <name evidence="1" type="ORF">VPNG_04432</name>
</gene>
<evidence type="ECO:0000313" key="1">
    <source>
        <dbReference type="EMBL" id="ROW13432.1"/>
    </source>
</evidence>
<dbReference type="Proteomes" id="UP000285146">
    <property type="component" value="Unassembled WGS sequence"/>
</dbReference>
<dbReference type="AlphaFoldDB" id="A0A423XBR2"/>
<name>A0A423XBR2_9PEZI</name>
<sequence>MASSSTAVTSGTGHVEGTLLLDVGLDDVGDRLPHLVLDVDLLRLVTTERRAQERDDASIHVLLALVAGAEVQQDSTDLLALGLLEGAVLHECAERRQTSTQTGHDERRGVLGGQLHDGGLDADGDLRADGQGGQVAGGLTVARAALAVDPVDHDDHERDRVGGDGLRGRDRVLATLEGRDELDEVVERGARRRELLQDVAVGLHVDLGALLELLRAFAAAQGSQLRLLDLVGGVLGELLVEALGDLAEDVEVLNQGLVHGAGLQHVGVVAVGDLDEVVAVEAVEVDEFLDLLGVVVRVDAERLANVVGNTGVAKVELDVEDVTVVVGAKAGLSTICLLEGEGLGGGLHAANLQVMLDLDLGVANEAGSLDYAGELGGSIVSWELSPRGWNLDLAQALVQSVLELLGRALLGSREVLADIDDSVGSGNAQESQLNQELEVALQSGGERGVEDEELQRLLEDSLPGGRGKSLLEVVVLKAWQSQEELTTRLRALQNVDILEDLLLTNVYNIGLIDGIWCLDGLLGAADVGADETTLDQVVELANNRRRVDTARVVNIPEGVLLDLTGQGGRGGGYLGTNELLDSVSKPGGGQNLRRSVLDIADDGCLSPLAGERNSSEHIRVQDGLDGGIVDISVCSDLAPNSNTLDGCGQNIQESLLHEGAVQADADSSNLLALSRELRNNLVGDLRLDAAENNNDDLGIRVSKVLERLVVSAKLAIEGVQQVKDLGAGVGLGVQALDVLGQGVVSILDTGLAEGVDNPQGLAGCADTVVDVQGRQDRSQQGRQQRHVLGLVGRRAAHKTQTKVIGNLECAAIVGDKTLFGTVVRRGDVGDERTGGAVQKRQLVKRGTQVTQTQARGEQSLGDVSLGQIEILREDVSEGECACACSGLERQDRGGIAMDVGLAGTGPLADGDVEVESLRRVGEDLVRQLVGDLLDKELGSDIGRAGDLGQGHQLAEGQAGRDLLEHLAGLGLGRRGAEARTLLLLQMHEGIC</sequence>
<dbReference type="InParanoid" id="A0A423XBR2"/>
<reference evidence="1 2" key="1">
    <citation type="submission" date="2015-09" db="EMBL/GenBank/DDBJ databases">
        <title>Host preference determinants of Valsa canker pathogens revealed by comparative genomics.</title>
        <authorList>
            <person name="Yin Z."/>
            <person name="Huang L."/>
        </authorList>
    </citation>
    <scope>NUCLEOTIDE SEQUENCE [LARGE SCALE GENOMIC DNA]</scope>
    <source>
        <strain evidence="1 2">SXYLt</strain>
    </source>
</reference>
<protein>
    <submittedName>
        <fullName evidence="1">Uncharacterized protein</fullName>
    </submittedName>
</protein>
<organism evidence="1 2">
    <name type="scientific">Cytospora leucostoma</name>
    <dbReference type="NCBI Taxonomy" id="1230097"/>
    <lineage>
        <taxon>Eukaryota</taxon>
        <taxon>Fungi</taxon>
        <taxon>Dikarya</taxon>
        <taxon>Ascomycota</taxon>
        <taxon>Pezizomycotina</taxon>
        <taxon>Sordariomycetes</taxon>
        <taxon>Sordariomycetidae</taxon>
        <taxon>Diaporthales</taxon>
        <taxon>Cytosporaceae</taxon>
        <taxon>Cytospora</taxon>
    </lineage>
</organism>